<feature type="disulfide bond" evidence="13">
    <location>
        <begin position="26"/>
        <end position="38"/>
    </location>
</feature>
<evidence type="ECO:0000256" key="11">
    <source>
        <dbReference type="PIRSR" id="PIRSR601621-2"/>
    </source>
</evidence>
<evidence type="ECO:0000256" key="10">
    <source>
        <dbReference type="PIRSR" id="PIRSR601621-1"/>
    </source>
</evidence>
<dbReference type="PRINTS" id="PR00458">
    <property type="entry name" value="PEROXIDASE"/>
</dbReference>
<evidence type="ECO:0000256" key="14">
    <source>
        <dbReference type="RuleBase" id="RU363051"/>
    </source>
</evidence>
<evidence type="ECO:0000256" key="1">
    <source>
        <dbReference type="ARBA" id="ARBA00006089"/>
    </source>
</evidence>
<dbReference type="PROSITE" id="PS50873">
    <property type="entry name" value="PEROXIDASE_4"/>
    <property type="match status" value="1"/>
</dbReference>
<evidence type="ECO:0000313" key="17">
    <source>
        <dbReference type="Proteomes" id="UP001050691"/>
    </source>
</evidence>
<dbReference type="Gene3D" id="1.10.420.10">
    <property type="entry name" value="Peroxidase, domain 2"/>
    <property type="match status" value="1"/>
</dbReference>
<dbReference type="Pfam" id="PF11895">
    <property type="entry name" value="Peroxidase_ext"/>
    <property type="match status" value="1"/>
</dbReference>
<dbReference type="PROSITE" id="PS00436">
    <property type="entry name" value="PEROXIDASE_2"/>
    <property type="match status" value="1"/>
</dbReference>
<feature type="site" description="Transition state stabilizer" evidence="12">
    <location>
        <position position="65"/>
    </location>
</feature>
<comment type="caution">
    <text evidence="16">The sequence shown here is derived from an EMBL/GenBank/DDBJ whole genome shotgun (WGS) entry which is preliminary data.</text>
</comment>
<dbReference type="InterPro" id="IPR010255">
    <property type="entry name" value="Haem_peroxidase_sf"/>
</dbReference>
<dbReference type="Pfam" id="PF00141">
    <property type="entry name" value="peroxidase"/>
    <property type="match status" value="1"/>
</dbReference>
<keyword evidence="8 13" id="KW-1015">Disulfide bond</keyword>
<comment type="cofactor">
    <cofactor evidence="11 14">
        <name>Ca(2+)</name>
        <dbReference type="ChEBI" id="CHEBI:29108"/>
    </cofactor>
    <text evidence="11 14">Binds 2 calcium ions per subunit.</text>
</comment>
<sequence>MVSKALLALSSLVAVATAAPPRLVTCPDGNKASNAACCPLFALRDDLQSQLFTNECSEDVHEVVRLTFHDAIAFSESLKLEGKPAGGGADGSMLVFPNVEPNFSANLGISDSVDALLPFLAAHPQVSAGDLIQFAGAVGISNCPGAPQLEFLLGRPNATAPAPDGLIPEPQNDVTSILSRMADGGGFTPDELIALLSSHSIARSDHVDPTIQAVPFDSTPFTFDTQIFVEVLLKGTGFPGLSNNTGEVASPLPKGDGVNVGEMRLQSDFALARDPRTACTWQGFVNEQEKMSNAFKQAMKKLAVVGQDTTNFIDCSEVVPTPVPALKTPAFFPATKTRADVQQACFASPFPNLKAQPGASQTIIPHCIATDTACLAAESDGDDDS</sequence>
<dbReference type="InterPro" id="IPR019793">
    <property type="entry name" value="Peroxidases_heam-ligand_BS"/>
</dbReference>
<feature type="disulfide bond" evidence="13">
    <location>
        <begin position="279"/>
        <end position="345"/>
    </location>
</feature>
<comment type="similarity">
    <text evidence="1 14">Belongs to the peroxidase family. Ligninase subfamily.</text>
</comment>
<feature type="binding site" evidence="11">
    <location>
        <position position="88"/>
    </location>
    <ligand>
        <name>Ca(2+)</name>
        <dbReference type="ChEBI" id="CHEBI:29108"/>
        <label>1</label>
    </ligand>
</feature>
<feature type="domain" description="Plant heme peroxidase family profile" evidence="15">
    <location>
        <begin position="63"/>
        <end position="349"/>
    </location>
</feature>
<feature type="signal peptide" evidence="14">
    <location>
        <begin position="1"/>
        <end position="18"/>
    </location>
</feature>
<keyword evidence="11 14" id="KW-0106">Calcium</keyword>
<feature type="binding site" evidence="11">
    <location>
        <position position="92"/>
    </location>
    <ligand>
        <name>Ca(2+)</name>
        <dbReference type="ChEBI" id="CHEBI:29108"/>
        <label>1</label>
    </ligand>
</feature>
<dbReference type="Gene3D" id="1.10.520.10">
    <property type="match status" value="1"/>
</dbReference>
<keyword evidence="6 14" id="KW-0560">Oxidoreductase</keyword>
<dbReference type="EC" id="1.11.1.-" evidence="14"/>
<feature type="disulfide bond" evidence="13">
    <location>
        <begin position="37"/>
        <end position="315"/>
    </location>
</feature>
<evidence type="ECO:0000256" key="6">
    <source>
        <dbReference type="ARBA" id="ARBA00023002"/>
    </source>
</evidence>
<dbReference type="GO" id="GO:0046872">
    <property type="term" value="F:metal ion binding"/>
    <property type="evidence" value="ECO:0007669"/>
    <property type="project" value="UniProtKB-UniRule"/>
</dbReference>
<feature type="binding site" evidence="11">
    <location>
        <position position="219"/>
    </location>
    <ligand>
        <name>Ca(2+)</name>
        <dbReference type="ChEBI" id="CHEBI:29108"/>
        <label>2</label>
    </ligand>
</feature>
<dbReference type="InterPro" id="IPR001621">
    <property type="entry name" value="Ligninase"/>
</dbReference>
<dbReference type="CDD" id="cd00692">
    <property type="entry name" value="ligninase"/>
    <property type="match status" value="1"/>
</dbReference>
<dbReference type="PRINTS" id="PR00462">
    <property type="entry name" value="LIGNINASE"/>
</dbReference>
<keyword evidence="5 14" id="KW-0732">Signal</keyword>
<name>A0AAV5AHB2_9AGAM</name>
<dbReference type="SUPFAM" id="SSF48113">
    <property type="entry name" value="Heme-dependent peroxidases"/>
    <property type="match status" value="1"/>
</dbReference>
<keyword evidence="17" id="KW-1185">Reference proteome</keyword>
<evidence type="ECO:0000256" key="13">
    <source>
        <dbReference type="PIRSR" id="PIRSR601621-4"/>
    </source>
</evidence>
<evidence type="ECO:0000256" key="3">
    <source>
        <dbReference type="ARBA" id="ARBA00022617"/>
    </source>
</evidence>
<dbReference type="InterPro" id="IPR019794">
    <property type="entry name" value="Peroxidases_AS"/>
</dbReference>
<feature type="binding site" evidence="11">
    <location>
        <position position="224"/>
    </location>
    <ligand>
        <name>Ca(2+)</name>
        <dbReference type="ChEBI" id="CHEBI:29108"/>
        <label>2</label>
    </ligand>
</feature>
<feature type="active site" description="Proton acceptor" evidence="10">
    <location>
        <position position="69"/>
    </location>
</feature>
<protein>
    <recommendedName>
        <fullName evidence="14">Peroxidase</fullName>
        <ecNumber evidence="14">1.11.1.-</ecNumber>
    </recommendedName>
</protein>
<accession>A0AAV5AHB2</accession>
<evidence type="ECO:0000256" key="8">
    <source>
        <dbReference type="ARBA" id="ARBA00023157"/>
    </source>
</evidence>
<keyword evidence="4 11" id="KW-0479">Metal-binding</keyword>
<feature type="binding site" evidence="11">
    <location>
        <position position="200"/>
    </location>
    <ligand>
        <name>Ca(2+)</name>
        <dbReference type="ChEBI" id="CHEBI:29108"/>
        <label>2</label>
    </ligand>
</feature>
<evidence type="ECO:0000256" key="12">
    <source>
        <dbReference type="PIRSR" id="PIRSR601621-3"/>
    </source>
</evidence>
<dbReference type="GO" id="GO:0042744">
    <property type="term" value="P:hydrogen peroxide catabolic process"/>
    <property type="evidence" value="ECO:0007669"/>
    <property type="project" value="TreeGrafter"/>
</dbReference>
<reference evidence="16" key="1">
    <citation type="submission" date="2021-10" db="EMBL/GenBank/DDBJ databases">
        <title>De novo Genome Assembly of Clathrus columnatus (Basidiomycota, Fungi) Using Illumina and Nanopore Sequence Data.</title>
        <authorList>
            <person name="Ogiso-Tanaka E."/>
            <person name="Itagaki H."/>
            <person name="Hosoya T."/>
            <person name="Hosaka K."/>
        </authorList>
    </citation>
    <scope>NUCLEOTIDE SEQUENCE</scope>
    <source>
        <strain evidence="16">MO-923</strain>
    </source>
</reference>
<proteinExistence type="inferred from homology"/>
<evidence type="ECO:0000256" key="7">
    <source>
        <dbReference type="ARBA" id="ARBA00023004"/>
    </source>
</evidence>
<keyword evidence="9" id="KW-0325">Glycoprotein</keyword>
<evidence type="ECO:0000256" key="4">
    <source>
        <dbReference type="ARBA" id="ARBA00022723"/>
    </source>
</evidence>
<feature type="chain" id="PRO_5043094536" description="Peroxidase" evidence="14">
    <location>
        <begin position="19"/>
        <end position="385"/>
    </location>
</feature>
<feature type="disulfide bond" evidence="13">
    <location>
        <begin position="56"/>
        <end position="143"/>
    </location>
</feature>
<keyword evidence="3 11" id="KW-0349">Heme</keyword>
<dbReference type="PANTHER" id="PTHR31356">
    <property type="entry name" value="THYLAKOID LUMENAL 29 KDA PROTEIN, CHLOROPLASTIC-RELATED"/>
    <property type="match status" value="1"/>
</dbReference>
<gene>
    <name evidence="16" type="primary">MNP2_1</name>
    <name evidence="16" type="ORF">Clacol_007281</name>
</gene>
<evidence type="ECO:0000256" key="2">
    <source>
        <dbReference type="ARBA" id="ARBA00022559"/>
    </source>
</evidence>
<dbReference type="InterPro" id="IPR002016">
    <property type="entry name" value="Haem_peroxidase"/>
</dbReference>
<evidence type="ECO:0000313" key="16">
    <source>
        <dbReference type="EMBL" id="GJJ13032.1"/>
    </source>
</evidence>
<organism evidence="16 17">
    <name type="scientific">Clathrus columnatus</name>
    <dbReference type="NCBI Taxonomy" id="1419009"/>
    <lineage>
        <taxon>Eukaryota</taxon>
        <taxon>Fungi</taxon>
        <taxon>Dikarya</taxon>
        <taxon>Basidiomycota</taxon>
        <taxon>Agaricomycotina</taxon>
        <taxon>Agaricomycetes</taxon>
        <taxon>Phallomycetidae</taxon>
        <taxon>Phallales</taxon>
        <taxon>Clathraceae</taxon>
        <taxon>Clathrus</taxon>
    </lineage>
</organism>
<keyword evidence="2 14" id="KW-0575">Peroxidase</keyword>
<dbReference type="Proteomes" id="UP001050691">
    <property type="component" value="Unassembled WGS sequence"/>
</dbReference>
<dbReference type="GO" id="GO:0000302">
    <property type="term" value="P:response to reactive oxygen species"/>
    <property type="evidence" value="ECO:0007669"/>
    <property type="project" value="TreeGrafter"/>
</dbReference>
<dbReference type="PROSITE" id="PS00435">
    <property type="entry name" value="PEROXIDASE_1"/>
    <property type="match status" value="1"/>
</dbReference>
<comment type="cofactor">
    <cofactor evidence="11">
        <name>heme b</name>
        <dbReference type="ChEBI" id="CHEBI:60344"/>
    </cofactor>
    <text evidence="11">Binds 1 heme b (iron(II)-protoporphyrin IX) group per subunit.</text>
</comment>
<evidence type="ECO:0000256" key="5">
    <source>
        <dbReference type="ARBA" id="ARBA00022729"/>
    </source>
</evidence>
<feature type="binding site" evidence="11">
    <location>
        <position position="70"/>
    </location>
    <ligand>
        <name>Ca(2+)</name>
        <dbReference type="ChEBI" id="CHEBI:29108"/>
        <label>1</label>
    </ligand>
</feature>
<dbReference type="InterPro" id="IPR024589">
    <property type="entry name" value="Ligninase_C"/>
</dbReference>
<dbReference type="GO" id="GO:0004601">
    <property type="term" value="F:peroxidase activity"/>
    <property type="evidence" value="ECO:0007669"/>
    <property type="project" value="UniProtKB-KW"/>
</dbReference>
<dbReference type="AlphaFoldDB" id="A0AAV5AHB2"/>
<dbReference type="InterPro" id="IPR044831">
    <property type="entry name" value="Ccp1-like"/>
</dbReference>
<feature type="binding site" evidence="11">
    <location>
        <position position="217"/>
    </location>
    <ligand>
        <name>Ca(2+)</name>
        <dbReference type="ChEBI" id="CHEBI:29108"/>
        <label>2</label>
    </ligand>
</feature>
<evidence type="ECO:0000259" key="15">
    <source>
        <dbReference type="PROSITE" id="PS50873"/>
    </source>
</evidence>
<dbReference type="PANTHER" id="PTHR31356:SF66">
    <property type="entry name" value="CATALASE-PEROXIDASE"/>
    <property type="match status" value="1"/>
</dbReference>
<keyword evidence="7 11" id="KW-0408">Iron</keyword>
<feature type="binding site" evidence="11">
    <location>
        <position position="90"/>
    </location>
    <ligand>
        <name>Ca(2+)</name>
        <dbReference type="ChEBI" id="CHEBI:29108"/>
        <label>1</label>
    </ligand>
</feature>
<dbReference type="GO" id="GO:0020037">
    <property type="term" value="F:heme binding"/>
    <property type="evidence" value="ECO:0007669"/>
    <property type="project" value="UniProtKB-UniRule"/>
</dbReference>
<feature type="binding site" description="axial binding residue" evidence="11">
    <location>
        <position position="199"/>
    </location>
    <ligand>
        <name>heme b</name>
        <dbReference type="ChEBI" id="CHEBI:60344"/>
    </ligand>
    <ligandPart>
        <name>Fe</name>
        <dbReference type="ChEBI" id="CHEBI:18248"/>
    </ligandPart>
</feature>
<dbReference type="EMBL" id="BPWL01000008">
    <property type="protein sequence ID" value="GJJ13032.1"/>
    <property type="molecule type" value="Genomic_DNA"/>
</dbReference>
<evidence type="ECO:0000256" key="9">
    <source>
        <dbReference type="ARBA" id="ARBA00023180"/>
    </source>
</evidence>
<dbReference type="GO" id="GO:0034599">
    <property type="term" value="P:cellular response to oxidative stress"/>
    <property type="evidence" value="ECO:0007669"/>
    <property type="project" value="InterPro"/>
</dbReference>